<evidence type="ECO:0000256" key="1">
    <source>
        <dbReference type="SAM" id="SignalP"/>
    </source>
</evidence>
<dbReference type="RefSeq" id="WP_316020138.1">
    <property type="nucleotide sequence ID" value="NZ_JAWDID010000038.1"/>
</dbReference>
<dbReference type="InterPro" id="IPR000073">
    <property type="entry name" value="AB_hydrolase_1"/>
</dbReference>
<reference evidence="3 4" key="1">
    <citation type="submission" date="2023-09" db="EMBL/GenBank/DDBJ databases">
        <title>Whole genome shotgun sequencing (WGS) of Bosea sp. ZW T0_25, isolated from stored onions (Allium cepa).</title>
        <authorList>
            <person name="Stoll D.A."/>
            <person name="Huch M."/>
        </authorList>
    </citation>
    <scope>NUCLEOTIDE SEQUENCE [LARGE SCALE GENOMIC DNA]</scope>
    <source>
        <strain evidence="3 4">ZW T0_25</strain>
    </source>
</reference>
<protein>
    <submittedName>
        <fullName evidence="3">Alpha/beta hydrolase</fullName>
    </submittedName>
</protein>
<feature type="domain" description="AB hydrolase-1" evidence="2">
    <location>
        <begin position="108"/>
        <end position="193"/>
    </location>
</feature>
<gene>
    <name evidence="3" type="ORF">RKE40_20860</name>
</gene>
<dbReference type="Proteomes" id="UP001254257">
    <property type="component" value="Unassembled WGS sequence"/>
</dbReference>
<keyword evidence="1" id="KW-0732">Signal</keyword>
<dbReference type="Pfam" id="PF00561">
    <property type="entry name" value="Abhydrolase_1"/>
    <property type="match status" value="1"/>
</dbReference>
<dbReference type="Gene3D" id="3.40.50.1820">
    <property type="entry name" value="alpha/beta hydrolase"/>
    <property type="match status" value="1"/>
</dbReference>
<dbReference type="PANTHER" id="PTHR43798:SF33">
    <property type="entry name" value="HYDROLASE, PUTATIVE (AFU_ORTHOLOGUE AFUA_2G14860)-RELATED"/>
    <property type="match status" value="1"/>
</dbReference>
<proteinExistence type="predicted"/>
<feature type="chain" id="PRO_5045529130" evidence="1">
    <location>
        <begin position="27"/>
        <end position="319"/>
    </location>
</feature>
<dbReference type="SUPFAM" id="SSF53474">
    <property type="entry name" value="alpha/beta-Hydrolases"/>
    <property type="match status" value="1"/>
</dbReference>
<accession>A0ABU3SC38</accession>
<comment type="caution">
    <text evidence="3">The sequence shown here is derived from an EMBL/GenBank/DDBJ whole genome shotgun (WGS) entry which is preliminary data.</text>
</comment>
<keyword evidence="3" id="KW-0378">Hydrolase</keyword>
<dbReference type="EMBL" id="JAWDID010000038">
    <property type="protein sequence ID" value="MDU0342358.1"/>
    <property type="molecule type" value="Genomic_DNA"/>
</dbReference>
<dbReference type="PANTHER" id="PTHR43798">
    <property type="entry name" value="MONOACYLGLYCEROL LIPASE"/>
    <property type="match status" value="1"/>
</dbReference>
<evidence type="ECO:0000313" key="3">
    <source>
        <dbReference type="EMBL" id="MDU0342358.1"/>
    </source>
</evidence>
<dbReference type="InterPro" id="IPR029058">
    <property type="entry name" value="AB_hydrolase_fold"/>
</dbReference>
<evidence type="ECO:0000259" key="2">
    <source>
        <dbReference type="Pfam" id="PF00561"/>
    </source>
</evidence>
<dbReference type="GO" id="GO:0016787">
    <property type="term" value="F:hydrolase activity"/>
    <property type="evidence" value="ECO:0007669"/>
    <property type="project" value="UniProtKB-KW"/>
</dbReference>
<name>A0ABU3SC38_9HYPH</name>
<feature type="signal peptide" evidence="1">
    <location>
        <begin position="1"/>
        <end position="26"/>
    </location>
</feature>
<evidence type="ECO:0000313" key="4">
    <source>
        <dbReference type="Proteomes" id="UP001254257"/>
    </source>
</evidence>
<dbReference type="InterPro" id="IPR050266">
    <property type="entry name" value="AB_hydrolase_sf"/>
</dbReference>
<keyword evidence="4" id="KW-1185">Reference proteome</keyword>
<sequence length="319" mass="33566">MPSAARSRSCLSLATALILITADASAAEGFSGSVDIGAGRRIYLECRGTGSPTVMLISGKGNGAADWSETLAPADPIHKADYDALAWGKGTLRRSESAVFPMVSRFTRVCAYDRPGVRLDGPDQSTPVAQPHPADQAADDLHRLLTAAGEPGPYVLVPHSYGGLIAALFARTWPDQVGGLVMVDAVTPLMREVASPQHVAKWDALNRTSVPAAPEAIMLLDAFAKIDAAARPREVPAIVLASDKPWQPPSTQPEGDPAGGVSFADWKASETLLATSLDARLVTNTNSGHNIHAYSPQLVIDAIQEVVDAVRAGKARIKP</sequence>
<organism evidence="3 4">
    <name type="scientific">Bosea rubneri</name>
    <dbReference type="NCBI Taxonomy" id="3075434"/>
    <lineage>
        <taxon>Bacteria</taxon>
        <taxon>Pseudomonadati</taxon>
        <taxon>Pseudomonadota</taxon>
        <taxon>Alphaproteobacteria</taxon>
        <taxon>Hyphomicrobiales</taxon>
        <taxon>Boseaceae</taxon>
        <taxon>Bosea</taxon>
    </lineage>
</organism>